<dbReference type="Proteomes" id="UP000265120">
    <property type="component" value="Chromosome W"/>
</dbReference>
<feature type="compositionally biased region" description="Low complexity" evidence="1">
    <location>
        <begin position="86"/>
        <end position="104"/>
    </location>
</feature>
<dbReference type="Ensembl" id="ENSCSET00000012625.1">
    <property type="protein sequence ID" value="ENSCSEP00000012475.1"/>
    <property type="gene ID" value="ENSCSEG00000008060.1"/>
</dbReference>
<evidence type="ECO:0000256" key="1">
    <source>
        <dbReference type="SAM" id="MobiDB-lite"/>
    </source>
</evidence>
<evidence type="ECO:0000313" key="3">
    <source>
        <dbReference type="Proteomes" id="UP000265120"/>
    </source>
</evidence>
<dbReference type="OMA" id="SERVHNG"/>
<feature type="compositionally biased region" description="Basic and acidic residues" evidence="1">
    <location>
        <begin position="49"/>
        <end position="67"/>
    </location>
</feature>
<keyword evidence="3" id="KW-1185">Reference proteome</keyword>
<evidence type="ECO:0000313" key="2">
    <source>
        <dbReference type="Ensembl" id="ENSCSEP00000012475.1"/>
    </source>
</evidence>
<feature type="compositionally biased region" description="Low complexity" evidence="1">
    <location>
        <begin position="35"/>
        <end position="44"/>
    </location>
</feature>
<dbReference type="GeneTree" id="ENSGT00940000178234"/>
<reference evidence="2 3" key="1">
    <citation type="journal article" date="2014" name="Nat. Genet.">
        <title>Whole-genome sequence of a flatfish provides insights into ZW sex chromosome evolution and adaptation to a benthic lifestyle.</title>
        <authorList>
            <person name="Chen S."/>
            <person name="Zhang G."/>
            <person name="Shao C."/>
            <person name="Huang Q."/>
            <person name="Liu G."/>
            <person name="Zhang P."/>
            <person name="Song W."/>
            <person name="An N."/>
            <person name="Chalopin D."/>
            <person name="Volff J.N."/>
            <person name="Hong Y."/>
            <person name="Li Q."/>
            <person name="Sha Z."/>
            <person name="Zhou H."/>
            <person name="Xie M."/>
            <person name="Yu Q."/>
            <person name="Liu Y."/>
            <person name="Xiang H."/>
            <person name="Wang N."/>
            <person name="Wu K."/>
            <person name="Yang C."/>
            <person name="Zhou Q."/>
            <person name="Liao X."/>
            <person name="Yang L."/>
            <person name="Hu Q."/>
            <person name="Zhang J."/>
            <person name="Meng L."/>
            <person name="Jin L."/>
            <person name="Tian Y."/>
            <person name="Lian J."/>
            <person name="Yang J."/>
            <person name="Miao G."/>
            <person name="Liu S."/>
            <person name="Liang Z."/>
            <person name="Yan F."/>
            <person name="Li Y."/>
            <person name="Sun B."/>
            <person name="Zhang H."/>
            <person name="Zhang J."/>
            <person name="Zhu Y."/>
            <person name="Du M."/>
            <person name="Zhao Y."/>
            <person name="Schartl M."/>
            <person name="Tang Q."/>
            <person name="Wang J."/>
        </authorList>
    </citation>
    <scope>NUCLEOTIDE SEQUENCE</scope>
</reference>
<sequence length="118" mass="11956">RGHGQEPRQEPDGAQGRQHGASGAQPAAGQRVHDGQVAVEAQAGEAEDAGVHVDQHHVAAHLAEGHAEGPVVAQGGVDGPEGQGHHQGQVGQGQVADVDVDGPALGFGPRHQKKSHTL</sequence>
<reference evidence="2" key="2">
    <citation type="submission" date="2025-08" db="UniProtKB">
        <authorList>
            <consortium name="Ensembl"/>
        </authorList>
    </citation>
    <scope>IDENTIFICATION</scope>
</reference>
<dbReference type="InParanoid" id="A0A3P8VJ41"/>
<organism evidence="2 3">
    <name type="scientific">Cynoglossus semilaevis</name>
    <name type="common">Tongue sole</name>
    <dbReference type="NCBI Taxonomy" id="244447"/>
    <lineage>
        <taxon>Eukaryota</taxon>
        <taxon>Metazoa</taxon>
        <taxon>Chordata</taxon>
        <taxon>Craniata</taxon>
        <taxon>Vertebrata</taxon>
        <taxon>Euteleostomi</taxon>
        <taxon>Actinopterygii</taxon>
        <taxon>Neopterygii</taxon>
        <taxon>Teleostei</taxon>
        <taxon>Neoteleostei</taxon>
        <taxon>Acanthomorphata</taxon>
        <taxon>Carangaria</taxon>
        <taxon>Pleuronectiformes</taxon>
        <taxon>Pleuronectoidei</taxon>
        <taxon>Cynoglossidae</taxon>
        <taxon>Cynoglossinae</taxon>
        <taxon>Cynoglossus</taxon>
    </lineage>
</organism>
<dbReference type="AlphaFoldDB" id="A0A3P8VJ41"/>
<name>A0A3P8VJ41_CYNSE</name>
<feature type="region of interest" description="Disordered" evidence="1">
    <location>
        <begin position="1"/>
        <end position="118"/>
    </location>
</feature>
<feature type="compositionally biased region" description="Basic and acidic residues" evidence="1">
    <location>
        <begin position="1"/>
        <end position="11"/>
    </location>
</feature>
<accession>A0A3P8VJ41</accession>
<protein>
    <submittedName>
        <fullName evidence="2">Uncharacterized protein</fullName>
    </submittedName>
</protein>
<proteinExistence type="predicted"/>
<reference evidence="2" key="3">
    <citation type="submission" date="2025-09" db="UniProtKB">
        <authorList>
            <consortium name="Ensembl"/>
        </authorList>
    </citation>
    <scope>IDENTIFICATION</scope>
</reference>